<feature type="repeat" description="ANK" evidence="6">
    <location>
        <begin position="40"/>
        <end position="72"/>
    </location>
</feature>
<dbReference type="HOGENOM" id="CLU_379550_0_0_1"/>
<dbReference type="PROSITE" id="PS50088">
    <property type="entry name" value="ANK_REPEAT"/>
    <property type="match status" value="10"/>
</dbReference>
<dbReference type="InterPro" id="IPR000209">
    <property type="entry name" value="Peptidase_S8/S53_dom"/>
</dbReference>
<feature type="repeat" description="ANK" evidence="6">
    <location>
        <begin position="204"/>
        <end position="236"/>
    </location>
</feature>
<keyword evidence="2" id="KW-0677">Repeat</keyword>
<dbReference type="InterPro" id="IPR002110">
    <property type="entry name" value="Ankyrin_rpt"/>
</dbReference>
<comment type="similarity">
    <text evidence="7">Belongs to the peptidase S8 family.</text>
</comment>
<dbReference type="eggNOG" id="KOG4177">
    <property type="taxonomic scope" value="Eukaryota"/>
</dbReference>
<gene>
    <name evidence="10" type="ORF">CMQ_226</name>
</gene>
<keyword evidence="4 7" id="KW-0720">Serine protease</keyword>
<evidence type="ECO:0000313" key="10">
    <source>
        <dbReference type="EMBL" id="EFW99908.1"/>
    </source>
</evidence>
<dbReference type="PANTHER" id="PTHR24173:SF74">
    <property type="entry name" value="ANKYRIN REPEAT DOMAIN-CONTAINING PROTEIN 16"/>
    <property type="match status" value="1"/>
</dbReference>
<dbReference type="PRINTS" id="PR00723">
    <property type="entry name" value="SUBTILISIN"/>
</dbReference>
<dbReference type="InterPro" id="IPR015500">
    <property type="entry name" value="Peptidase_S8_subtilisin-rel"/>
</dbReference>
<dbReference type="GO" id="GO:0004252">
    <property type="term" value="F:serine-type endopeptidase activity"/>
    <property type="evidence" value="ECO:0007669"/>
    <property type="project" value="UniProtKB-UniRule"/>
</dbReference>
<dbReference type="SMART" id="SM00248">
    <property type="entry name" value="ANK"/>
    <property type="match status" value="11"/>
</dbReference>
<keyword evidence="5 6" id="KW-0040">ANK repeat</keyword>
<protein>
    <submittedName>
        <fullName evidence="10">Ankyrin unc44</fullName>
    </submittedName>
</protein>
<feature type="domain" description="Peptidase S8/S53" evidence="9">
    <location>
        <begin position="443"/>
        <end position="670"/>
    </location>
</feature>
<dbReference type="AlphaFoldDB" id="F0XRD3"/>
<feature type="repeat" description="ANK" evidence="6">
    <location>
        <begin position="237"/>
        <end position="269"/>
    </location>
</feature>
<feature type="repeat" description="ANK" evidence="6">
    <location>
        <begin position="171"/>
        <end position="203"/>
    </location>
</feature>
<dbReference type="InParanoid" id="F0XRD3"/>
<evidence type="ECO:0000256" key="3">
    <source>
        <dbReference type="ARBA" id="ARBA00022801"/>
    </source>
</evidence>
<dbReference type="Proteomes" id="UP000007796">
    <property type="component" value="Unassembled WGS sequence"/>
</dbReference>
<evidence type="ECO:0000259" key="9">
    <source>
        <dbReference type="Pfam" id="PF00082"/>
    </source>
</evidence>
<evidence type="ECO:0000256" key="8">
    <source>
        <dbReference type="SAM" id="MobiDB-lite"/>
    </source>
</evidence>
<dbReference type="CDD" id="cd00306">
    <property type="entry name" value="Peptidases_S8_S53"/>
    <property type="match status" value="1"/>
</dbReference>
<feature type="repeat" description="ANK" evidence="6">
    <location>
        <begin position="304"/>
        <end position="336"/>
    </location>
</feature>
<dbReference type="Gene3D" id="1.25.40.20">
    <property type="entry name" value="Ankyrin repeat-containing domain"/>
    <property type="match status" value="5"/>
</dbReference>
<evidence type="ECO:0000313" key="11">
    <source>
        <dbReference type="Proteomes" id="UP000007796"/>
    </source>
</evidence>
<dbReference type="SUPFAM" id="SSF52743">
    <property type="entry name" value="Subtilisin-like"/>
    <property type="match status" value="1"/>
</dbReference>
<name>F0XRD3_GROCL</name>
<dbReference type="Gene3D" id="3.40.50.200">
    <property type="entry name" value="Peptidase S8/S53 domain"/>
    <property type="match status" value="1"/>
</dbReference>
<feature type="repeat" description="ANK" evidence="6">
    <location>
        <begin position="72"/>
        <end position="104"/>
    </location>
</feature>
<dbReference type="Pfam" id="PF13637">
    <property type="entry name" value="Ank_4"/>
    <property type="match status" value="1"/>
</dbReference>
<feature type="repeat" description="ANK" evidence="6">
    <location>
        <begin position="105"/>
        <end position="137"/>
    </location>
</feature>
<dbReference type="GO" id="GO:0006508">
    <property type="term" value="P:proteolysis"/>
    <property type="evidence" value="ECO:0007669"/>
    <property type="project" value="UniProtKB-KW"/>
</dbReference>
<dbReference type="SUPFAM" id="SSF48403">
    <property type="entry name" value="Ankyrin repeat"/>
    <property type="match status" value="1"/>
</dbReference>
<dbReference type="PRINTS" id="PR01415">
    <property type="entry name" value="ANKYRIN"/>
</dbReference>
<dbReference type="PROSITE" id="PS50297">
    <property type="entry name" value="ANK_REP_REGION"/>
    <property type="match status" value="10"/>
</dbReference>
<evidence type="ECO:0000256" key="5">
    <source>
        <dbReference type="ARBA" id="ARBA00023043"/>
    </source>
</evidence>
<dbReference type="EMBL" id="GL629807">
    <property type="protein sequence ID" value="EFW99908.1"/>
    <property type="molecule type" value="Genomic_DNA"/>
</dbReference>
<dbReference type="PROSITE" id="PS51892">
    <property type="entry name" value="SUBTILASE"/>
    <property type="match status" value="1"/>
</dbReference>
<dbReference type="Pfam" id="PF12796">
    <property type="entry name" value="Ank_2"/>
    <property type="match status" value="3"/>
</dbReference>
<dbReference type="GeneID" id="25975229"/>
<proteinExistence type="inferred from homology"/>
<feature type="active site" description="Charge relay system" evidence="7">
    <location>
        <position position="647"/>
    </location>
</feature>
<sequence length="733" mass="78704">MASEVDDCSARLLIAARTGRLSQARHLLNENADPSFHTGNGWTPLHAASWNGHPEIVKLLIQHHASLEIKYKTRTPLQKAAERGYLEIVRILIDGGANVEAGATDGFTPLFIAADKGFGAVVTLLLDHNANVNASTAYGWTSLHRASYSGRPPVVEILVQRGANINASTVDGWTSLHSASYYGKLPVVRILVQSGADTEALFRGSRTPLHKAAEAGHAEIVQVLLEGKADINARANDCQTSLHLAATEGHVAVVRLLLERGIAVDTRTVLGATPLHIAANSGKKAIVEMLLQKNPPLEAELDKSHFTALHQAAEGGFADIVDLLLNHGADIEARSVDSSTPLHLAASKGHAKVVKLLLERHAKQTAKNKALKKPLALAEDNHHTQVITLLSATDQQDDSESSSMGSMPDIHSRTNDASFLAGEKYNDLIKSAVVKANKTASPVKIAVIDTGCSTKADYFNICPRESKRIMGNHWRDFAGSESSPIDEDISKHGTMVSVLLLRVAKNAEIFVARIAKTESELESAAGNIEKAIQHAQDPKGWNVDIICMSFGFRKEVASIKKAIRKANFDNNSIVFFAAAANQGSNEPEMFPASLSEVISVRGTDHYGTFVGAYNPPPVSTNSGLPLFGTLGQDVPTFASSGSSNGCSVATPIMAGMVAMVMQWIAEKSADKRALQLLRTPDGVHVFLKKAASVDKGNNRRYVHVWDLFANGGENCVKKVESAMSELSARQTAQ</sequence>
<feature type="repeat" description="ANK" evidence="6">
    <location>
        <begin position="270"/>
        <end position="302"/>
    </location>
</feature>
<evidence type="ECO:0000256" key="7">
    <source>
        <dbReference type="PROSITE-ProRule" id="PRU01240"/>
    </source>
</evidence>
<dbReference type="Pfam" id="PF00082">
    <property type="entry name" value="Peptidase_S8"/>
    <property type="match status" value="1"/>
</dbReference>
<keyword evidence="1 7" id="KW-0645">Protease</keyword>
<accession>F0XRD3</accession>
<dbReference type="OrthoDB" id="206201at2759"/>
<evidence type="ECO:0000256" key="6">
    <source>
        <dbReference type="PROSITE-ProRule" id="PRU00023"/>
    </source>
</evidence>
<evidence type="ECO:0000256" key="1">
    <source>
        <dbReference type="ARBA" id="ARBA00022670"/>
    </source>
</evidence>
<feature type="repeat" description="ANK" evidence="6">
    <location>
        <begin position="337"/>
        <end position="369"/>
    </location>
</feature>
<dbReference type="Pfam" id="PF00023">
    <property type="entry name" value="Ank"/>
    <property type="match status" value="1"/>
</dbReference>
<dbReference type="PANTHER" id="PTHR24173">
    <property type="entry name" value="ANKYRIN REPEAT CONTAINING"/>
    <property type="match status" value="1"/>
</dbReference>
<feature type="active site" description="Charge relay system" evidence="7">
    <location>
        <position position="449"/>
    </location>
</feature>
<dbReference type="RefSeq" id="XP_014169323.1">
    <property type="nucleotide sequence ID" value="XM_014313848.1"/>
</dbReference>
<feature type="repeat" description="ANK" evidence="6">
    <location>
        <begin position="138"/>
        <end position="170"/>
    </location>
</feature>
<organism evidence="11">
    <name type="scientific">Grosmannia clavigera (strain kw1407 / UAMH 11150)</name>
    <name type="common">Blue stain fungus</name>
    <name type="synonym">Graphiocladiella clavigera</name>
    <dbReference type="NCBI Taxonomy" id="655863"/>
    <lineage>
        <taxon>Eukaryota</taxon>
        <taxon>Fungi</taxon>
        <taxon>Dikarya</taxon>
        <taxon>Ascomycota</taxon>
        <taxon>Pezizomycotina</taxon>
        <taxon>Sordariomycetes</taxon>
        <taxon>Sordariomycetidae</taxon>
        <taxon>Ophiostomatales</taxon>
        <taxon>Ophiostomataceae</taxon>
        <taxon>Leptographium</taxon>
    </lineage>
</organism>
<reference evidence="10 11" key="1">
    <citation type="journal article" date="2011" name="Proc. Natl. Acad. Sci. U.S.A.">
        <title>Genome and transcriptome analyses of the mountain pine beetle-fungal symbiont Grosmannia clavigera, a lodgepole pine pathogen.</title>
        <authorList>
            <person name="DiGuistini S."/>
            <person name="Wang Y."/>
            <person name="Liao N.Y."/>
            <person name="Taylor G."/>
            <person name="Tanguay P."/>
            <person name="Feau N."/>
            <person name="Henrissat B."/>
            <person name="Chan S.K."/>
            <person name="Hesse-Orce U."/>
            <person name="Alamouti S.M."/>
            <person name="Tsui C.K.M."/>
            <person name="Docking R.T."/>
            <person name="Levasseur A."/>
            <person name="Haridas S."/>
            <person name="Robertson G."/>
            <person name="Birol I."/>
            <person name="Holt R.A."/>
            <person name="Marra M.A."/>
            <person name="Hamelin R.C."/>
            <person name="Hirst M."/>
            <person name="Jones S.J.M."/>
            <person name="Bohlmann J."/>
            <person name="Breuil C."/>
        </authorList>
    </citation>
    <scope>NUCLEOTIDE SEQUENCE [LARGE SCALE GENOMIC DNA]</scope>
    <source>
        <strain evidence="11">kw1407 / UAMH 11150</strain>
    </source>
</reference>
<evidence type="ECO:0000256" key="4">
    <source>
        <dbReference type="ARBA" id="ARBA00022825"/>
    </source>
</evidence>
<feature type="region of interest" description="Disordered" evidence="8">
    <location>
        <begin position="391"/>
        <end position="412"/>
    </location>
</feature>
<dbReference type="STRING" id="655863.F0XRD3"/>
<keyword evidence="11" id="KW-1185">Reference proteome</keyword>
<dbReference type="InterPro" id="IPR036770">
    <property type="entry name" value="Ankyrin_rpt-contain_sf"/>
</dbReference>
<feature type="active site" description="Charge relay system" evidence="7">
    <location>
        <position position="492"/>
    </location>
</feature>
<dbReference type="InterPro" id="IPR036852">
    <property type="entry name" value="Peptidase_S8/S53_dom_sf"/>
</dbReference>
<evidence type="ECO:0000256" key="2">
    <source>
        <dbReference type="ARBA" id="ARBA00022737"/>
    </source>
</evidence>
<keyword evidence="3 7" id="KW-0378">Hydrolase</keyword>